<comment type="caution">
    <text evidence="1">The sequence shown here is derived from an EMBL/GenBank/DDBJ whole genome shotgun (WGS) entry which is preliminary data.</text>
</comment>
<name>A0A1J5PL67_9ZZZZ</name>
<proteinExistence type="predicted"/>
<evidence type="ECO:0000313" key="1">
    <source>
        <dbReference type="EMBL" id="OIQ64277.1"/>
    </source>
</evidence>
<protein>
    <submittedName>
        <fullName evidence="1">Uncharacterized protein</fullName>
    </submittedName>
</protein>
<organism evidence="1">
    <name type="scientific">mine drainage metagenome</name>
    <dbReference type="NCBI Taxonomy" id="410659"/>
    <lineage>
        <taxon>unclassified sequences</taxon>
        <taxon>metagenomes</taxon>
        <taxon>ecological metagenomes</taxon>
    </lineage>
</organism>
<dbReference type="AlphaFoldDB" id="A0A1J5PL67"/>
<sequence>MTDRRAIYITILPGGTTSFGPADLPPLTVAQSDTMTGDVLVHVSRGRDKAGNLTEVNTEFTNVPKAPDVARLIEGVRAGTPIPVQDGAATGGIGRTLLCGASS</sequence>
<dbReference type="EMBL" id="MLJW01008263">
    <property type="protein sequence ID" value="OIQ64277.1"/>
    <property type="molecule type" value="Genomic_DNA"/>
</dbReference>
<gene>
    <name evidence="1" type="ORF">GALL_541710</name>
</gene>
<accession>A0A1J5PL67</accession>
<reference evidence="1" key="1">
    <citation type="submission" date="2016-10" db="EMBL/GenBank/DDBJ databases">
        <title>Sequence of Gallionella enrichment culture.</title>
        <authorList>
            <person name="Poehlein A."/>
            <person name="Muehling M."/>
            <person name="Daniel R."/>
        </authorList>
    </citation>
    <scope>NUCLEOTIDE SEQUENCE</scope>
</reference>